<sequence length="139" mass="15289">MDGKGRRRGGKNDHPSPSSPFHSTSRKARAIGRRPAESPPPKRGKKSGRGGGIKSNDGGTTDQRSLAALCPRNVCELYDEEQAAQPHQCIHPSFIHSFVEEKMKGQKWGGARECYEWGGQAEKSQGASRSRPLFARRSF</sequence>
<comment type="caution">
    <text evidence="2">The sequence shown here is derived from an EMBL/GenBank/DDBJ whole genome shotgun (WGS) entry which is preliminary data.</text>
</comment>
<dbReference type="Proteomes" id="UP001620626">
    <property type="component" value="Unassembled WGS sequence"/>
</dbReference>
<gene>
    <name evidence="2" type="ORF">niasHT_014058</name>
</gene>
<keyword evidence="3" id="KW-1185">Reference proteome</keyword>
<accession>A0ABD2LGA9</accession>
<evidence type="ECO:0000313" key="2">
    <source>
        <dbReference type="EMBL" id="KAL3114214.1"/>
    </source>
</evidence>
<feature type="region of interest" description="Disordered" evidence="1">
    <location>
        <begin position="1"/>
        <end position="65"/>
    </location>
</feature>
<organism evidence="2 3">
    <name type="scientific">Heterodera trifolii</name>
    <dbReference type="NCBI Taxonomy" id="157864"/>
    <lineage>
        <taxon>Eukaryota</taxon>
        <taxon>Metazoa</taxon>
        <taxon>Ecdysozoa</taxon>
        <taxon>Nematoda</taxon>
        <taxon>Chromadorea</taxon>
        <taxon>Rhabditida</taxon>
        <taxon>Tylenchina</taxon>
        <taxon>Tylenchomorpha</taxon>
        <taxon>Tylenchoidea</taxon>
        <taxon>Heteroderidae</taxon>
        <taxon>Heteroderinae</taxon>
        <taxon>Heterodera</taxon>
    </lineage>
</organism>
<dbReference type="AlphaFoldDB" id="A0ABD2LGA9"/>
<protein>
    <submittedName>
        <fullName evidence="2">Uncharacterized protein</fullName>
    </submittedName>
</protein>
<evidence type="ECO:0000256" key="1">
    <source>
        <dbReference type="SAM" id="MobiDB-lite"/>
    </source>
</evidence>
<proteinExistence type="predicted"/>
<dbReference type="EMBL" id="JBICBT010000422">
    <property type="protein sequence ID" value="KAL3114214.1"/>
    <property type="molecule type" value="Genomic_DNA"/>
</dbReference>
<feature type="region of interest" description="Disordered" evidence="1">
    <location>
        <begin position="119"/>
        <end position="139"/>
    </location>
</feature>
<reference evidence="2 3" key="1">
    <citation type="submission" date="2024-10" db="EMBL/GenBank/DDBJ databases">
        <authorList>
            <person name="Kim D."/>
        </authorList>
    </citation>
    <scope>NUCLEOTIDE SEQUENCE [LARGE SCALE GENOMIC DNA]</scope>
    <source>
        <strain evidence="2">BH-2024</strain>
    </source>
</reference>
<feature type="compositionally biased region" description="Basic and acidic residues" evidence="1">
    <location>
        <begin position="1"/>
        <end position="14"/>
    </location>
</feature>
<name>A0ABD2LGA9_9BILA</name>
<evidence type="ECO:0000313" key="3">
    <source>
        <dbReference type="Proteomes" id="UP001620626"/>
    </source>
</evidence>